<keyword evidence="1" id="KW-0732">Signal</keyword>
<organism evidence="2 3">
    <name type="scientific">Mesorhizobium retamae</name>
    <dbReference type="NCBI Taxonomy" id="2912854"/>
    <lineage>
        <taxon>Bacteria</taxon>
        <taxon>Pseudomonadati</taxon>
        <taxon>Pseudomonadota</taxon>
        <taxon>Alphaproteobacteria</taxon>
        <taxon>Hyphomicrobiales</taxon>
        <taxon>Phyllobacteriaceae</taxon>
        <taxon>Mesorhizobium</taxon>
    </lineage>
</organism>
<feature type="chain" id="PRO_5047135106" evidence="1">
    <location>
        <begin position="30"/>
        <end position="121"/>
    </location>
</feature>
<dbReference type="RefSeq" id="WP_239362415.1">
    <property type="nucleotide sequence ID" value="NZ_JAKREW010000002.1"/>
</dbReference>
<sequence>MHLNFARTTAAASIALAVGTLGHAAPALAWSTQQDHAYADSFGNLVIDSASGYKRILVGEGAMAKKMADYTSAGQPKVLRLDRTGGYTDERDCYRPPAFVKGRSYMYGLADGEMPEISPCR</sequence>
<comment type="caution">
    <text evidence="2">The sequence shown here is derived from an EMBL/GenBank/DDBJ whole genome shotgun (WGS) entry which is preliminary data.</text>
</comment>
<feature type="signal peptide" evidence="1">
    <location>
        <begin position="1"/>
        <end position="29"/>
    </location>
</feature>
<gene>
    <name evidence="2" type="ORF">L4923_04725</name>
</gene>
<name>A0ABS9QA77_9HYPH</name>
<dbReference type="Proteomes" id="UP001201701">
    <property type="component" value="Unassembled WGS sequence"/>
</dbReference>
<evidence type="ECO:0000256" key="1">
    <source>
        <dbReference type="SAM" id="SignalP"/>
    </source>
</evidence>
<proteinExistence type="predicted"/>
<dbReference type="EMBL" id="JAKREW010000002">
    <property type="protein sequence ID" value="MCG7504319.1"/>
    <property type="molecule type" value="Genomic_DNA"/>
</dbReference>
<reference evidence="2 3" key="1">
    <citation type="submission" date="2022-02" db="EMBL/GenBank/DDBJ databases">
        <title>Draft genome sequence of Mezorhizobium retamae strain IRAMC:0171 isolated from Retama raetam nodules.</title>
        <authorList>
            <person name="Bengaied R."/>
            <person name="Sbissi I."/>
            <person name="Huber K."/>
            <person name="Ghodbane F."/>
            <person name="Nouioui I."/>
            <person name="Tarhouni M."/>
            <person name="Gtari M."/>
        </authorList>
    </citation>
    <scope>NUCLEOTIDE SEQUENCE [LARGE SCALE GENOMIC DNA]</scope>
    <source>
        <strain evidence="2 3">IRAMC:0171</strain>
    </source>
</reference>
<keyword evidence="3" id="KW-1185">Reference proteome</keyword>
<evidence type="ECO:0000313" key="3">
    <source>
        <dbReference type="Proteomes" id="UP001201701"/>
    </source>
</evidence>
<evidence type="ECO:0000313" key="2">
    <source>
        <dbReference type="EMBL" id="MCG7504319.1"/>
    </source>
</evidence>
<protein>
    <submittedName>
        <fullName evidence="2">Uncharacterized protein</fullName>
    </submittedName>
</protein>
<accession>A0ABS9QA77</accession>